<evidence type="ECO:0000256" key="2">
    <source>
        <dbReference type="ARBA" id="ARBA00022840"/>
    </source>
</evidence>
<keyword evidence="1" id="KW-0547">Nucleotide-binding</keyword>
<dbReference type="PROSITE" id="PS00622">
    <property type="entry name" value="HTH_LUXR_1"/>
    <property type="match status" value="1"/>
</dbReference>
<comment type="caution">
    <text evidence="4">The sequence shown here is derived from an EMBL/GenBank/DDBJ whole genome shotgun (WGS) entry which is preliminary data.</text>
</comment>
<dbReference type="InterPro" id="IPR016032">
    <property type="entry name" value="Sig_transdc_resp-reg_C-effctor"/>
</dbReference>
<feature type="domain" description="HTH luxR-type" evidence="3">
    <location>
        <begin position="874"/>
        <end position="937"/>
    </location>
</feature>
<evidence type="ECO:0000259" key="3">
    <source>
        <dbReference type="PROSITE" id="PS50043"/>
    </source>
</evidence>
<dbReference type="GO" id="GO:0005737">
    <property type="term" value="C:cytoplasm"/>
    <property type="evidence" value="ECO:0007669"/>
    <property type="project" value="TreeGrafter"/>
</dbReference>
<dbReference type="SUPFAM" id="SSF46894">
    <property type="entry name" value="C-terminal effector domain of the bipartite response regulators"/>
    <property type="match status" value="1"/>
</dbReference>
<dbReference type="Pfam" id="PF00196">
    <property type="entry name" value="GerE"/>
    <property type="match status" value="1"/>
</dbReference>
<dbReference type="SUPFAM" id="SSF48452">
    <property type="entry name" value="TPR-like"/>
    <property type="match status" value="1"/>
</dbReference>
<keyword evidence="2" id="KW-0067">ATP-binding</keyword>
<protein>
    <submittedName>
        <fullName evidence="4">Transcriptional regulator</fullName>
    </submittedName>
</protein>
<dbReference type="InterPro" id="IPR011990">
    <property type="entry name" value="TPR-like_helical_dom_sf"/>
</dbReference>
<dbReference type="InterPro" id="IPR036388">
    <property type="entry name" value="WH-like_DNA-bd_sf"/>
</dbReference>
<dbReference type="Proteomes" id="UP000237846">
    <property type="component" value="Unassembled WGS sequence"/>
</dbReference>
<dbReference type="PRINTS" id="PR00038">
    <property type="entry name" value="HTHLUXR"/>
</dbReference>
<dbReference type="GO" id="GO:0003677">
    <property type="term" value="F:DNA binding"/>
    <property type="evidence" value="ECO:0007669"/>
    <property type="project" value="InterPro"/>
</dbReference>
<dbReference type="InterPro" id="IPR027417">
    <property type="entry name" value="P-loop_NTPase"/>
</dbReference>
<organism evidence="4 5">
    <name type="scientific">Allonocardiopsis opalescens</name>
    <dbReference type="NCBI Taxonomy" id="1144618"/>
    <lineage>
        <taxon>Bacteria</taxon>
        <taxon>Bacillati</taxon>
        <taxon>Actinomycetota</taxon>
        <taxon>Actinomycetes</taxon>
        <taxon>Streptosporangiales</taxon>
        <taxon>Allonocardiopsis</taxon>
    </lineage>
</organism>
<evidence type="ECO:0000313" key="5">
    <source>
        <dbReference type="Proteomes" id="UP000237846"/>
    </source>
</evidence>
<dbReference type="EMBL" id="PVZC01000005">
    <property type="protein sequence ID" value="PRX97822.1"/>
    <property type="molecule type" value="Genomic_DNA"/>
</dbReference>
<proteinExistence type="predicted"/>
<name>A0A2T0Q1Y9_9ACTN</name>
<gene>
    <name evidence="4" type="ORF">CLV72_105172</name>
</gene>
<dbReference type="CDD" id="cd06170">
    <property type="entry name" value="LuxR_C_like"/>
    <property type="match status" value="1"/>
</dbReference>
<evidence type="ECO:0000256" key="1">
    <source>
        <dbReference type="ARBA" id="ARBA00022741"/>
    </source>
</evidence>
<dbReference type="AlphaFoldDB" id="A0A2T0Q1Y9"/>
<dbReference type="Pfam" id="PF13191">
    <property type="entry name" value="AAA_16"/>
    <property type="match status" value="1"/>
</dbReference>
<dbReference type="PROSITE" id="PS50043">
    <property type="entry name" value="HTH_LUXR_2"/>
    <property type="match status" value="1"/>
</dbReference>
<sequence length="937" mass="97221">MLPAPPVSGAAAVPRLGRTDCIRGGVRRNVGPVMFGRAAETRAVGELLAAACEGAGGVLVLRGEAGIGKSALLRHAAGLAAEPGRDGAPMRVLSCAGVESEVEYAFSGLLQLLRPVLGHLGELPAVQAEALRGALGLGPGTASDFLVAAAVLGLLGAAAAERPLLVLVDDLQWLDRASAAALLFAARRLPTEPVAVLLAVREPAAAAVDTSDLPARRLEGLDAADAARLLAEAGWTAAPPLREAVLAASGGNPLALIELAGLGGSGGLAELPLTGTLPVGDRVRTAFARRARALPPDSRELLLVAAAEETGRTATVTGAAARLGLPPGALEPAERSGLVELAGPELRFRHPLVRSAVYADAPADRRRAAHLAVAGQLAADGAGDRAAWHRALAATAPDEALAEELERGAETARRRGGEAAAASVLRRAAALSTTAEGRRRRTVAAAFVALESGQPDLARTLVGEVMAEPVPAVTLAQLTGTVEMYSGDPAVAAASLIRCGELMADDDPEEAAWTFMLAAGAAFQSGDLRRTDWAVRRIAGLDCSPATRTAGLGMAGALEGRVSGAELWELPAALAASQTETGGRPWMWAAIIGWLGPDQRLAARLAEAAGQVLRATGARASLTELLYYQADIEFRLGRWPEGLRHAEEGLHFSRETGQRGWTASLLALLARYAAVRGAAAQCRACADDALALAVPMRHRLAAAVAASSLGLLALGEGDPEAAFAALTGPHFGGAPLGLAHVPTGMVPDLVEAAMRTGRADTAREVVDDYAAWVEAGTGPLQRALLDQCRALAADDGSAEEFHRAAVAGADAQQRPFAAARAALRYGEWLRRARRPAEAREPLRSAFTVLDRLGAEPWARRARLELAAAGGTAHRLDPAARLSPQERAVARLAAAGYSNREIAERLYLSPRTVGSHLYRMFPKLGIGTRSQLRELDLD</sequence>
<dbReference type="GO" id="GO:0004016">
    <property type="term" value="F:adenylate cyclase activity"/>
    <property type="evidence" value="ECO:0007669"/>
    <property type="project" value="TreeGrafter"/>
</dbReference>
<reference evidence="4 5" key="1">
    <citation type="submission" date="2018-03" db="EMBL/GenBank/DDBJ databases">
        <title>Genomic Encyclopedia of Archaeal and Bacterial Type Strains, Phase II (KMG-II): from individual species to whole genera.</title>
        <authorList>
            <person name="Goeker M."/>
        </authorList>
    </citation>
    <scope>NUCLEOTIDE SEQUENCE [LARGE SCALE GENOMIC DNA]</scope>
    <source>
        <strain evidence="4 5">DSM 45601</strain>
    </source>
</reference>
<dbReference type="GO" id="GO:0006355">
    <property type="term" value="P:regulation of DNA-templated transcription"/>
    <property type="evidence" value="ECO:0007669"/>
    <property type="project" value="InterPro"/>
</dbReference>
<evidence type="ECO:0000313" key="4">
    <source>
        <dbReference type="EMBL" id="PRX97822.1"/>
    </source>
</evidence>
<dbReference type="SMART" id="SM00421">
    <property type="entry name" value="HTH_LUXR"/>
    <property type="match status" value="1"/>
</dbReference>
<dbReference type="Gene3D" id="1.25.40.10">
    <property type="entry name" value="Tetratricopeptide repeat domain"/>
    <property type="match status" value="1"/>
</dbReference>
<dbReference type="PANTHER" id="PTHR16305:SF35">
    <property type="entry name" value="TRANSCRIPTIONAL ACTIVATOR DOMAIN"/>
    <property type="match status" value="1"/>
</dbReference>
<dbReference type="PANTHER" id="PTHR16305">
    <property type="entry name" value="TESTICULAR SOLUBLE ADENYLYL CYCLASE"/>
    <property type="match status" value="1"/>
</dbReference>
<dbReference type="SUPFAM" id="SSF52540">
    <property type="entry name" value="P-loop containing nucleoside triphosphate hydrolases"/>
    <property type="match status" value="1"/>
</dbReference>
<keyword evidence="5" id="KW-1185">Reference proteome</keyword>
<dbReference type="GO" id="GO:0005524">
    <property type="term" value="F:ATP binding"/>
    <property type="evidence" value="ECO:0007669"/>
    <property type="project" value="UniProtKB-KW"/>
</dbReference>
<dbReference type="InterPro" id="IPR041664">
    <property type="entry name" value="AAA_16"/>
</dbReference>
<dbReference type="Gene3D" id="1.10.10.10">
    <property type="entry name" value="Winged helix-like DNA-binding domain superfamily/Winged helix DNA-binding domain"/>
    <property type="match status" value="1"/>
</dbReference>
<dbReference type="InterPro" id="IPR000792">
    <property type="entry name" value="Tscrpt_reg_LuxR_C"/>
</dbReference>
<accession>A0A2T0Q1Y9</accession>